<evidence type="ECO:0000256" key="4">
    <source>
        <dbReference type="ARBA" id="ARBA00023237"/>
    </source>
</evidence>
<dbReference type="Gene3D" id="1.25.40.10">
    <property type="entry name" value="Tetratricopeptide repeat domain"/>
    <property type="match status" value="1"/>
</dbReference>
<dbReference type="PANTHER" id="PTHR37423">
    <property type="entry name" value="SOLUBLE LYTIC MUREIN TRANSGLYCOSYLASE-RELATED"/>
    <property type="match status" value="1"/>
</dbReference>
<proteinExistence type="inferred from homology"/>
<dbReference type="SUPFAM" id="SSF48452">
    <property type="entry name" value="TPR-like"/>
    <property type="match status" value="1"/>
</dbReference>
<keyword evidence="1" id="KW-0732">Signal</keyword>
<sequence length="279" mass="32685">MKKTLLSTLIIAMLSLQGCSTLTSLVAKEDSEKTVEEFYSSATTAFKAGMWDTAIKEYEKLKSFYPYGDYTEQSYLELAYSYYRYNEPESAIRELDEFIRQFPKHPSVDYALYLQALSVDSVNKSWLDKFLTDPANRDTRSTLRAFQYYNRLLEQFPNSRYAPEASKRLIALRNQMARHELLVAQFYFDKQAYLAAATRATYVLENYPQSVATLESLALLEQVYQKLEMPEITQDVQQVIQLNQTRLQPTLEIAKQKQLEHQKKSWWQKTTDFFDGFTR</sequence>
<dbReference type="GO" id="GO:0051205">
    <property type="term" value="P:protein insertion into membrane"/>
    <property type="evidence" value="ECO:0007669"/>
    <property type="project" value="TreeGrafter"/>
</dbReference>
<evidence type="ECO:0000313" key="7">
    <source>
        <dbReference type="EMBL" id="VAW45803.1"/>
    </source>
</evidence>
<organism evidence="7">
    <name type="scientific">hydrothermal vent metagenome</name>
    <dbReference type="NCBI Taxonomy" id="652676"/>
    <lineage>
        <taxon>unclassified sequences</taxon>
        <taxon>metagenomes</taxon>
        <taxon>ecological metagenomes</taxon>
    </lineage>
</organism>
<dbReference type="PROSITE" id="PS51257">
    <property type="entry name" value="PROKAR_LIPOPROTEIN"/>
    <property type="match status" value="1"/>
</dbReference>
<dbReference type="HAMAP" id="MF_00922">
    <property type="entry name" value="OM_assembly_BamD"/>
    <property type="match status" value="1"/>
</dbReference>
<protein>
    <submittedName>
        <fullName evidence="7">Outer membrane beta-barrel assembly protein BamD</fullName>
    </submittedName>
</protein>
<dbReference type="CDD" id="cd15830">
    <property type="entry name" value="BamD"/>
    <property type="match status" value="1"/>
</dbReference>
<keyword evidence="2" id="KW-0472">Membrane</keyword>
<gene>
    <name evidence="7" type="ORF">MNBD_GAMMA03-1057</name>
</gene>
<dbReference type="NCBIfam" id="TIGR03302">
    <property type="entry name" value="OM_YfiO"/>
    <property type="match status" value="1"/>
</dbReference>
<evidence type="ECO:0000259" key="6">
    <source>
        <dbReference type="Pfam" id="PF13525"/>
    </source>
</evidence>
<evidence type="ECO:0000256" key="2">
    <source>
        <dbReference type="ARBA" id="ARBA00023136"/>
    </source>
</evidence>
<name>A0A3B0W074_9ZZZZ</name>
<keyword evidence="5" id="KW-0449">Lipoprotein</keyword>
<keyword evidence="3" id="KW-0564">Palmitate</keyword>
<evidence type="ECO:0000256" key="1">
    <source>
        <dbReference type="ARBA" id="ARBA00022729"/>
    </source>
</evidence>
<dbReference type="AlphaFoldDB" id="A0A3B0W074"/>
<dbReference type="GO" id="GO:1990063">
    <property type="term" value="C:Bam protein complex"/>
    <property type="evidence" value="ECO:0007669"/>
    <property type="project" value="TreeGrafter"/>
</dbReference>
<dbReference type="InterPro" id="IPR011990">
    <property type="entry name" value="TPR-like_helical_dom_sf"/>
</dbReference>
<dbReference type="EMBL" id="UOFC01000077">
    <property type="protein sequence ID" value="VAW45803.1"/>
    <property type="molecule type" value="Genomic_DNA"/>
</dbReference>
<dbReference type="InterPro" id="IPR039565">
    <property type="entry name" value="BamD-like"/>
</dbReference>
<evidence type="ECO:0000256" key="5">
    <source>
        <dbReference type="ARBA" id="ARBA00023288"/>
    </source>
</evidence>
<feature type="domain" description="Outer membrane lipoprotein BamD-like" evidence="6">
    <location>
        <begin position="32"/>
        <end position="236"/>
    </location>
</feature>
<dbReference type="InterPro" id="IPR017689">
    <property type="entry name" value="BamD"/>
</dbReference>
<reference evidence="7" key="1">
    <citation type="submission" date="2018-06" db="EMBL/GenBank/DDBJ databases">
        <authorList>
            <person name="Zhirakovskaya E."/>
        </authorList>
    </citation>
    <scope>NUCLEOTIDE SEQUENCE</scope>
</reference>
<accession>A0A3B0W074</accession>
<dbReference type="PANTHER" id="PTHR37423:SF1">
    <property type="entry name" value="OUTER MEMBRANE PROTEIN ASSEMBLY FACTOR BAMD"/>
    <property type="match status" value="1"/>
</dbReference>
<dbReference type="Pfam" id="PF13525">
    <property type="entry name" value="YfiO"/>
    <property type="match status" value="1"/>
</dbReference>
<keyword evidence="4" id="KW-0998">Cell outer membrane</keyword>
<evidence type="ECO:0000256" key="3">
    <source>
        <dbReference type="ARBA" id="ARBA00023139"/>
    </source>
</evidence>